<dbReference type="SMART" id="SM00028">
    <property type="entry name" value="TPR"/>
    <property type="match status" value="1"/>
</dbReference>
<evidence type="ECO:0000259" key="2">
    <source>
        <dbReference type="Pfam" id="PF00144"/>
    </source>
</evidence>
<dbReference type="Gene3D" id="3.40.710.10">
    <property type="entry name" value="DD-peptidase/beta-lactamase superfamily"/>
    <property type="match status" value="1"/>
</dbReference>
<dbReference type="PROSITE" id="PS50293">
    <property type="entry name" value="TPR_REGION"/>
    <property type="match status" value="1"/>
</dbReference>
<dbReference type="OrthoDB" id="9793489at2"/>
<protein>
    <submittedName>
        <fullName evidence="3">CubicO group peptidase, beta-lactamase class C family</fullName>
    </submittedName>
</protein>
<proteinExistence type="predicted"/>
<dbReference type="PANTHER" id="PTHR43283:SF18">
    <property type="match status" value="1"/>
</dbReference>
<dbReference type="AlphaFoldDB" id="A0A1M5BJA6"/>
<dbReference type="InterPro" id="IPR012338">
    <property type="entry name" value="Beta-lactam/transpept-like"/>
</dbReference>
<dbReference type="SUPFAM" id="SSF56601">
    <property type="entry name" value="beta-lactamase/transpeptidase-like"/>
    <property type="match status" value="1"/>
</dbReference>
<name>A0A1M5BJA6_9SPHI</name>
<keyword evidence="1" id="KW-0802">TPR repeat</keyword>
<gene>
    <name evidence="3" type="ORF">SAMN04488522_1021224</name>
</gene>
<dbReference type="PROSITE" id="PS50005">
    <property type="entry name" value="TPR"/>
    <property type="match status" value="1"/>
</dbReference>
<dbReference type="Proteomes" id="UP000184287">
    <property type="component" value="Unassembled WGS sequence"/>
</dbReference>
<dbReference type="InterPro" id="IPR019734">
    <property type="entry name" value="TPR_rpt"/>
</dbReference>
<feature type="repeat" description="TPR" evidence="1">
    <location>
        <begin position="442"/>
        <end position="475"/>
    </location>
</feature>
<dbReference type="EMBL" id="FQUQ01000002">
    <property type="protein sequence ID" value="SHF42644.1"/>
    <property type="molecule type" value="Genomic_DNA"/>
</dbReference>
<dbReference type="InterPro" id="IPR001466">
    <property type="entry name" value="Beta-lactam-related"/>
</dbReference>
<keyword evidence="4" id="KW-1185">Reference proteome</keyword>
<dbReference type="SUPFAM" id="SSF48452">
    <property type="entry name" value="TPR-like"/>
    <property type="match status" value="1"/>
</dbReference>
<sequence length="487" mass="55029">MENHSKKYVKTALILFLLMTGAIFRLSAQEKQLESFLKQEMKERRIPGLQVAVVSKGKIVLLKSYGIGNLQDSIPVKNQSIFAINSCTKAFTGVAIMQLAEEGKIDLNAPISHYLDSLPVNWQPIKIKQLLTHVSGLPNLLNLLNPATNGLTGFANEEALWAKVKTMPMESKTGEQFSYNQTNYALLGKLIDKFSGQPFDAFFRERQFNVAKMKRTVFADSRDVIPHMTQTYKYVSFIDGQRLKEDKLINNYAEFPLFRRTASGLNSTAEDLANWIIALQKGALLKTRDAINTLWTTGSYNNGKATQWALGWMAKPRQKHRAVIATGGGRSAFFVYPDDDLAIVVLTNLAGAYPEDFIDEIAGFYHPEIPAYDPISALRMKLKGQGFENTLLAYNELKKKNTSFNPSEADLNDWAYRMLSNKQMREAVEIFKLITLLYPDSWNAYDSYGEALLKYGNKQEAIQMYRKSVELNPNNNGGKKVLERLLK</sequence>
<evidence type="ECO:0000313" key="3">
    <source>
        <dbReference type="EMBL" id="SHF42644.1"/>
    </source>
</evidence>
<dbReference type="STRING" id="288992.SAMN04488522_1021224"/>
<feature type="domain" description="Beta-lactamase-related" evidence="2">
    <location>
        <begin position="34"/>
        <end position="359"/>
    </location>
</feature>
<reference evidence="4" key="1">
    <citation type="submission" date="2016-11" db="EMBL/GenBank/DDBJ databases">
        <authorList>
            <person name="Varghese N."/>
            <person name="Submissions S."/>
        </authorList>
    </citation>
    <scope>NUCLEOTIDE SEQUENCE [LARGE SCALE GENOMIC DNA]</scope>
    <source>
        <strain evidence="4">DSM 16990</strain>
    </source>
</reference>
<accession>A0A1M5BJA6</accession>
<dbReference type="Pfam" id="PF00144">
    <property type="entry name" value="Beta-lactamase"/>
    <property type="match status" value="1"/>
</dbReference>
<dbReference type="InterPro" id="IPR050789">
    <property type="entry name" value="Diverse_Enzym_Activities"/>
</dbReference>
<dbReference type="PANTHER" id="PTHR43283">
    <property type="entry name" value="BETA-LACTAMASE-RELATED"/>
    <property type="match status" value="1"/>
</dbReference>
<dbReference type="InterPro" id="IPR011990">
    <property type="entry name" value="TPR-like_helical_dom_sf"/>
</dbReference>
<dbReference type="Gene3D" id="1.25.40.10">
    <property type="entry name" value="Tetratricopeptide repeat domain"/>
    <property type="match status" value="1"/>
</dbReference>
<evidence type="ECO:0000313" key="4">
    <source>
        <dbReference type="Proteomes" id="UP000184287"/>
    </source>
</evidence>
<organism evidence="3 4">
    <name type="scientific">Pedobacter caeni</name>
    <dbReference type="NCBI Taxonomy" id="288992"/>
    <lineage>
        <taxon>Bacteria</taxon>
        <taxon>Pseudomonadati</taxon>
        <taxon>Bacteroidota</taxon>
        <taxon>Sphingobacteriia</taxon>
        <taxon>Sphingobacteriales</taxon>
        <taxon>Sphingobacteriaceae</taxon>
        <taxon>Pedobacter</taxon>
    </lineage>
</organism>
<evidence type="ECO:0000256" key="1">
    <source>
        <dbReference type="PROSITE-ProRule" id="PRU00339"/>
    </source>
</evidence>